<dbReference type="AlphaFoldDB" id="A0A0A5GKC6"/>
<comment type="caution">
    <text evidence="2">The sequence shown here is derived from an EMBL/GenBank/DDBJ whole genome shotgun (WGS) entry which is preliminary data.</text>
</comment>
<keyword evidence="3" id="KW-1185">Reference proteome</keyword>
<reference evidence="2 3" key="1">
    <citation type="submission" date="2013-08" db="EMBL/GenBank/DDBJ databases">
        <authorList>
            <person name="Huang J."/>
            <person name="Wang G."/>
        </authorList>
    </citation>
    <scope>NUCLEOTIDE SEQUENCE [LARGE SCALE GENOMIC DNA]</scope>
    <source>
        <strain evidence="2 3">JSM 076056</strain>
    </source>
</reference>
<feature type="transmembrane region" description="Helical" evidence="1">
    <location>
        <begin position="41"/>
        <end position="64"/>
    </location>
</feature>
<evidence type="ECO:0000256" key="1">
    <source>
        <dbReference type="SAM" id="Phobius"/>
    </source>
</evidence>
<keyword evidence="1" id="KW-0472">Membrane</keyword>
<dbReference type="Proteomes" id="UP000030528">
    <property type="component" value="Unassembled WGS sequence"/>
</dbReference>
<protein>
    <submittedName>
        <fullName evidence="2">Uncharacterized protein</fullName>
    </submittedName>
</protein>
<proteinExistence type="predicted"/>
<gene>
    <name evidence="2" type="ORF">N781_03805</name>
</gene>
<keyword evidence="1" id="KW-1133">Transmembrane helix</keyword>
<organism evidence="2 3">
    <name type="scientific">Pontibacillus halophilus JSM 076056 = DSM 19796</name>
    <dbReference type="NCBI Taxonomy" id="1385510"/>
    <lineage>
        <taxon>Bacteria</taxon>
        <taxon>Bacillati</taxon>
        <taxon>Bacillota</taxon>
        <taxon>Bacilli</taxon>
        <taxon>Bacillales</taxon>
        <taxon>Bacillaceae</taxon>
        <taxon>Pontibacillus</taxon>
    </lineage>
</organism>
<dbReference type="RefSeq" id="WP_026800661.1">
    <property type="nucleotide sequence ID" value="NZ_AULI01000009.1"/>
</dbReference>
<evidence type="ECO:0000313" key="3">
    <source>
        <dbReference type="Proteomes" id="UP000030528"/>
    </source>
</evidence>
<sequence>MLTIYLSLLASFNLLFGIYSFRANRNGNVALSGFIHMGLSFGFAFTIGPLLLALGILQVFAGLLNSFTLPVAK</sequence>
<accession>A0A0A5GKC6</accession>
<keyword evidence="1" id="KW-0812">Transmembrane</keyword>
<dbReference type="EMBL" id="AVPE01000009">
    <property type="protein sequence ID" value="KGX91683.1"/>
    <property type="molecule type" value="Genomic_DNA"/>
</dbReference>
<evidence type="ECO:0000313" key="2">
    <source>
        <dbReference type="EMBL" id="KGX91683.1"/>
    </source>
</evidence>
<name>A0A0A5GKC6_9BACI</name>